<reference evidence="1" key="1">
    <citation type="submission" date="2020-08" db="EMBL/GenBank/DDBJ databases">
        <title>Multicomponent nature underlies the extraordinary mechanical properties of spider dragline silk.</title>
        <authorList>
            <person name="Kono N."/>
            <person name="Nakamura H."/>
            <person name="Mori M."/>
            <person name="Yoshida Y."/>
            <person name="Ohtoshi R."/>
            <person name="Malay A.D."/>
            <person name="Moran D.A.P."/>
            <person name="Tomita M."/>
            <person name="Numata K."/>
            <person name="Arakawa K."/>
        </authorList>
    </citation>
    <scope>NUCLEOTIDE SEQUENCE</scope>
</reference>
<name>A0A8X6MES4_9ARAC</name>
<evidence type="ECO:0000313" key="1">
    <source>
        <dbReference type="EMBL" id="GFS45424.1"/>
    </source>
</evidence>
<organism evidence="1 2">
    <name type="scientific">Trichonephila inaurata madagascariensis</name>
    <dbReference type="NCBI Taxonomy" id="2747483"/>
    <lineage>
        <taxon>Eukaryota</taxon>
        <taxon>Metazoa</taxon>
        <taxon>Ecdysozoa</taxon>
        <taxon>Arthropoda</taxon>
        <taxon>Chelicerata</taxon>
        <taxon>Arachnida</taxon>
        <taxon>Araneae</taxon>
        <taxon>Araneomorphae</taxon>
        <taxon>Entelegynae</taxon>
        <taxon>Araneoidea</taxon>
        <taxon>Nephilidae</taxon>
        <taxon>Trichonephila</taxon>
        <taxon>Trichonephila inaurata</taxon>
    </lineage>
</organism>
<accession>A0A8X6MES4</accession>
<proteinExistence type="predicted"/>
<protein>
    <submittedName>
        <fullName evidence="1">Uncharacterized protein</fullName>
    </submittedName>
</protein>
<dbReference type="EMBL" id="BMAV01025861">
    <property type="protein sequence ID" value="GFS45424.1"/>
    <property type="molecule type" value="Genomic_DNA"/>
</dbReference>
<gene>
    <name evidence="1" type="ORF">TNIN_67701</name>
</gene>
<evidence type="ECO:0000313" key="2">
    <source>
        <dbReference type="Proteomes" id="UP000886998"/>
    </source>
</evidence>
<keyword evidence="2" id="KW-1185">Reference proteome</keyword>
<sequence>MPSSNKPPQTLLTKVCGGLFSAVSRQLRLEVREDCLKIFSGLLIDVGLSTAIFSKKTYGSPKAVRRSSIKNSCGVIGPREIKTEVED</sequence>
<comment type="caution">
    <text evidence="1">The sequence shown here is derived from an EMBL/GenBank/DDBJ whole genome shotgun (WGS) entry which is preliminary data.</text>
</comment>
<dbReference type="AlphaFoldDB" id="A0A8X6MES4"/>
<dbReference type="Proteomes" id="UP000886998">
    <property type="component" value="Unassembled WGS sequence"/>
</dbReference>